<dbReference type="PROSITE" id="PS50006">
    <property type="entry name" value="FHA_DOMAIN"/>
    <property type="match status" value="1"/>
</dbReference>
<dbReference type="PANTHER" id="PTHR24114:SF2">
    <property type="entry name" value="F-BOX DOMAIN-CONTAINING PROTEIN-RELATED"/>
    <property type="match status" value="1"/>
</dbReference>
<evidence type="ECO:0000313" key="2">
    <source>
        <dbReference type="EMBL" id="KAL1515356.1"/>
    </source>
</evidence>
<evidence type="ECO:0000313" key="3">
    <source>
        <dbReference type="Proteomes" id="UP001515480"/>
    </source>
</evidence>
<dbReference type="SUPFAM" id="SSF52047">
    <property type="entry name" value="RNI-like"/>
    <property type="match status" value="1"/>
</dbReference>
<dbReference type="InterPro" id="IPR032675">
    <property type="entry name" value="LRR_dom_sf"/>
</dbReference>
<dbReference type="Gene3D" id="2.60.200.20">
    <property type="match status" value="1"/>
</dbReference>
<dbReference type="Gene3D" id="3.80.10.10">
    <property type="entry name" value="Ribonuclease Inhibitor"/>
    <property type="match status" value="2"/>
</dbReference>
<dbReference type="PANTHER" id="PTHR24114">
    <property type="entry name" value="LEUCINE RICH REPEAT FAMILY PROTEIN"/>
    <property type="match status" value="1"/>
</dbReference>
<dbReference type="EMBL" id="JBGBPQ010000011">
    <property type="protein sequence ID" value="KAL1515356.1"/>
    <property type="molecule type" value="Genomic_DNA"/>
</dbReference>
<dbReference type="InterPro" id="IPR052394">
    <property type="entry name" value="LRR-containing"/>
</dbReference>
<gene>
    <name evidence="2" type="ORF">AB1Y20_001985</name>
</gene>
<dbReference type="InterPro" id="IPR000253">
    <property type="entry name" value="FHA_dom"/>
</dbReference>
<organism evidence="2 3">
    <name type="scientific">Prymnesium parvum</name>
    <name type="common">Toxic golden alga</name>
    <dbReference type="NCBI Taxonomy" id="97485"/>
    <lineage>
        <taxon>Eukaryota</taxon>
        <taxon>Haptista</taxon>
        <taxon>Haptophyta</taxon>
        <taxon>Prymnesiophyceae</taxon>
        <taxon>Prymnesiales</taxon>
        <taxon>Prymnesiaceae</taxon>
        <taxon>Prymnesium</taxon>
    </lineage>
</organism>
<feature type="domain" description="FHA" evidence="1">
    <location>
        <begin position="23"/>
        <end position="73"/>
    </location>
</feature>
<dbReference type="InterPro" id="IPR008984">
    <property type="entry name" value="SMAD_FHA_dom_sf"/>
</dbReference>
<dbReference type="Pfam" id="PF00498">
    <property type="entry name" value="FHA"/>
    <property type="match status" value="1"/>
</dbReference>
<evidence type="ECO:0000259" key="1">
    <source>
        <dbReference type="PROSITE" id="PS50006"/>
    </source>
</evidence>
<dbReference type="SMART" id="SM00240">
    <property type="entry name" value="FHA"/>
    <property type="match status" value="1"/>
</dbReference>
<proteinExistence type="predicted"/>
<name>A0AB34J9W0_PRYPA</name>
<comment type="caution">
    <text evidence="2">The sequence shown here is derived from an EMBL/GenBank/DDBJ whole genome shotgun (WGS) entry which is preliminary data.</text>
</comment>
<dbReference type="Proteomes" id="UP001515480">
    <property type="component" value="Unassembled WGS sequence"/>
</dbReference>
<dbReference type="SUPFAM" id="SSF49879">
    <property type="entry name" value="SMAD/FHA domain"/>
    <property type="match status" value="1"/>
</dbReference>
<dbReference type="SMART" id="SM00368">
    <property type="entry name" value="LRR_RI"/>
    <property type="match status" value="4"/>
</dbReference>
<protein>
    <recommendedName>
        <fullName evidence="1">FHA domain-containing protein</fullName>
    </recommendedName>
</protein>
<dbReference type="AlphaFoldDB" id="A0AB34J9W0"/>
<reference evidence="2 3" key="1">
    <citation type="journal article" date="2024" name="Science">
        <title>Giant polyketide synthase enzymes in the biosynthesis of giant marine polyether toxins.</title>
        <authorList>
            <person name="Fallon T.R."/>
            <person name="Shende V.V."/>
            <person name="Wierzbicki I.H."/>
            <person name="Pendleton A.L."/>
            <person name="Watervoot N.F."/>
            <person name="Auber R.P."/>
            <person name="Gonzalez D.J."/>
            <person name="Wisecaver J.H."/>
            <person name="Moore B.S."/>
        </authorList>
    </citation>
    <scope>NUCLEOTIDE SEQUENCE [LARGE SCALE GENOMIC DNA]</scope>
    <source>
        <strain evidence="2 3">12B1</strain>
    </source>
</reference>
<keyword evidence="3" id="KW-1185">Reference proteome</keyword>
<sequence>MIARLRATGEYADIMLTEAVPTCVVGRSRNADYHVTHPDLSGLHCTFSLDLANHRLLLTDTSTNGTYVDGHLVGKGQARELAHSSRINFLAPERNVDVPVFTICFQLPTMKHSAPPPPASSSPQLSAVLMTGTRTWADCPRRRLRRLRSRDVDADVPSLEKLSQELLTLVFASLDTRSALALSSCSSRLRLSLDVVELRCLKKPLRPAQVVRLVERFPTLRRLTLADGCLSPRPDDAAGCCDAISRLVGQLDKLDLSRNQLFASGSKTLSTAFSAFTPLPAGPSIRSPTHARPLPLTHLSLRDAGLCVISMPGAMAHDQESASLRAASQLVFLDLGGNKLSGKTAGEAIGGVISSLHELRELLLERNMLGNEGVIALANDARAHPSLARLWVDENFIGESGAKALAKLLSKSSSLTSLSVGWNGLERPDALALSRAAVNNDRMVELGLSCNTCLLERNFRASDLIENQICRPGLKIHAMAL</sequence>
<accession>A0AB34J9W0</accession>